<dbReference type="PANTHER" id="PTHR35089:SF1">
    <property type="entry name" value="CHAPERONE PROTEIN SKP"/>
    <property type="match status" value="1"/>
</dbReference>
<feature type="chain" id="PRO_5043578685" evidence="3">
    <location>
        <begin position="27"/>
        <end position="168"/>
    </location>
</feature>
<dbReference type="InterPro" id="IPR005632">
    <property type="entry name" value="Chaperone_Skp"/>
</dbReference>
<evidence type="ECO:0000256" key="2">
    <source>
        <dbReference type="ARBA" id="ARBA00022729"/>
    </source>
</evidence>
<dbReference type="Proteomes" id="UP000248598">
    <property type="component" value="Chromosome 1"/>
</dbReference>
<dbReference type="GeneID" id="93261931"/>
<keyword evidence="2 3" id="KW-0732">Signal</keyword>
<dbReference type="Pfam" id="PF03938">
    <property type="entry name" value="OmpH"/>
    <property type="match status" value="1"/>
</dbReference>
<name>A0AAX2J3F3_KINKI</name>
<organism evidence="4 5">
    <name type="scientific">Kingella kingae</name>
    <dbReference type="NCBI Taxonomy" id="504"/>
    <lineage>
        <taxon>Bacteria</taxon>
        <taxon>Pseudomonadati</taxon>
        <taxon>Pseudomonadota</taxon>
        <taxon>Betaproteobacteria</taxon>
        <taxon>Neisseriales</taxon>
        <taxon>Neisseriaceae</taxon>
        <taxon>Kingella</taxon>
    </lineage>
</organism>
<dbReference type="SUPFAM" id="SSF111384">
    <property type="entry name" value="OmpH-like"/>
    <property type="match status" value="1"/>
</dbReference>
<dbReference type="RefSeq" id="WP_003788830.1">
    <property type="nucleotide sequence ID" value="NZ_CP050136.1"/>
</dbReference>
<dbReference type="Gene3D" id="3.30.910.20">
    <property type="entry name" value="Skp domain"/>
    <property type="match status" value="1"/>
</dbReference>
<evidence type="ECO:0000256" key="1">
    <source>
        <dbReference type="ARBA" id="ARBA00009091"/>
    </source>
</evidence>
<dbReference type="EMBL" id="LS483426">
    <property type="protein sequence ID" value="SQH24440.1"/>
    <property type="molecule type" value="Genomic_DNA"/>
</dbReference>
<evidence type="ECO:0000256" key="3">
    <source>
        <dbReference type="SAM" id="SignalP"/>
    </source>
</evidence>
<dbReference type="PANTHER" id="PTHR35089">
    <property type="entry name" value="CHAPERONE PROTEIN SKP"/>
    <property type="match status" value="1"/>
</dbReference>
<dbReference type="SMART" id="SM00935">
    <property type="entry name" value="OmpH"/>
    <property type="match status" value="1"/>
</dbReference>
<dbReference type="GO" id="GO:0050821">
    <property type="term" value="P:protein stabilization"/>
    <property type="evidence" value="ECO:0007669"/>
    <property type="project" value="TreeGrafter"/>
</dbReference>
<sequence>MKTTIFSALKATTVAGCFLLATPAWAEMKFGYVNPERVYTETQAAKRIEATLQREFGQQQKELSNMRDAGLKLQQEVASGKLSATAQKEAEAKLLEAGQKYRVAAMRLTEEYSLRRNEEFAALQNNANSIIHNIAESEKFDLIVQEAVFVNGRYDITDRVIQLLDQMK</sequence>
<proteinExistence type="inferred from homology"/>
<reference evidence="4 5" key="1">
    <citation type="submission" date="2018-06" db="EMBL/GenBank/DDBJ databases">
        <authorList>
            <consortium name="Pathogen Informatics"/>
            <person name="Doyle S."/>
        </authorList>
    </citation>
    <scope>NUCLEOTIDE SEQUENCE [LARGE SCALE GENOMIC DNA]</scope>
    <source>
        <strain evidence="4 5">NCTC10529</strain>
    </source>
</reference>
<dbReference type="KEGG" id="kki:KKKWG1_0448"/>
<dbReference type="InterPro" id="IPR024930">
    <property type="entry name" value="Skp_dom_sf"/>
</dbReference>
<gene>
    <name evidence="4" type="ORF">NCTC10529_00620</name>
</gene>
<dbReference type="GO" id="GO:0005829">
    <property type="term" value="C:cytosol"/>
    <property type="evidence" value="ECO:0007669"/>
    <property type="project" value="TreeGrafter"/>
</dbReference>
<evidence type="ECO:0000313" key="5">
    <source>
        <dbReference type="Proteomes" id="UP000248598"/>
    </source>
</evidence>
<dbReference type="GO" id="GO:0051082">
    <property type="term" value="F:unfolded protein binding"/>
    <property type="evidence" value="ECO:0007669"/>
    <property type="project" value="InterPro"/>
</dbReference>
<dbReference type="AlphaFoldDB" id="A0AAX2J3F3"/>
<protein>
    <submittedName>
        <fullName evidence="4">Periplasmic chaperone</fullName>
    </submittedName>
</protein>
<comment type="similarity">
    <text evidence="1">Belongs to the Skp family.</text>
</comment>
<evidence type="ECO:0000313" key="4">
    <source>
        <dbReference type="EMBL" id="SQH24440.1"/>
    </source>
</evidence>
<feature type="signal peptide" evidence="3">
    <location>
        <begin position="1"/>
        <end position="26"/>
    </location>
</feature>
<accession>A0AAX2J3F3</accession>